<dbReference type="AlphaFoldDB" id="A0A9X0D5X4"/>
<accession>A0A9X0D5X4</accession>
<sequence length="93" mass="10485">MWVIMAFLSVAFYAIAAVLLLSEHTQARPTQIPTRPAEGCFHDGKFYHNEEIFDREDCSEKICMNGQIVIADFECAFRTPSEPPTYTAPPTSI</sequence>
<dbReference type="SUPFAM" id="SSF57603">
    <property type="entry name" value="FnI-like domain"/>
    <property type="match status" value="1"/>
</dbReference>
<protein>
    <submittedName>
        <fullName evidence="2">Uncharacterized protein</fullName>
    </submittedName>
</protein>
<evidence type="ECO:0000256" key="1">
    <source>
        <dbReference type="SAM" id="SignalP"/>
    </source>
</evidence>
<dbReference type="Proteomes" id="UP001163046">
    <property type="component" value="Unassembled WGS sequence"/>
</dbReference>
<dbReference type="EMBL" id="MU825873">
    <property type="protein sequence ID" value="KAJ7387701.1"/>
    <property type="molecule type" value="Genomic_DNA"/>
</dbReference>
<feature type="chain" id="PRO_5040939920" evidence="1">
    <location>
        <begin position="28"/>
        <end position="93"/>
    </location>
</feature>
<organism evidence="2 3">
    <name type="scientific">Desmophyllum pertusum</name>
    <dbReference type="NCBI Taxonomy" id="174260"/>
    <lineage>
        <taxon>Eukaryota</taxon>
        <taxon>Metazoa</taxon>
        <taxon>Cnidaria</taxon>
        <taxon>Anthozoa</taxon>
        <taxon>Hexacorallia</taxon>
        <taxon>Scleractinia</taxon>
        <taxon>Caryophylliina</taxon>
        <taxon>Caryophylliidae</taxon>
        <taxon>Desmophyllum</taxon>
    </lineage>
</organism>
<dbReference type="Gene3D" id="2.10.70.10">
    <property type="entry name" value="Complement Module, domain 1"/>
    <property type="match status" value="1"/>
</dbReference>
<reference evidence="2" key="1">
    <citation type="submission" date="2023-01" db="EMBL/GenBank/DDBJ databases">
        <title>Genome assembly of the deep-sea coral Lophelia pertusa.</title>
        <authorList>
            <person name="Herrera S."/>
            <person name="Cordes E."/>
        </authorList>
    </citation>
    <scope>NUCLEOTIDE SEQUENCE</scope>
    <source>
        <strain evidence="2">USNM1676648</strain>
        <tissue evidence="2">Polyp</tissue>
    </source>
</reference>
<evidence type="ECO:0000313" key="3">
    <source>
        <dbReference type="Proteomes" id="UP001163046"/>
    </source>
</evidence>
<proteinExistence type="predicted"/>
<comment type="caution">
    <text evidence="2">The sequence shown here is derived from an EMBL/GenBank/DDBJ whole genome shotgun (WGS) entry which is preliminary data.</text>
</comment>
<name>A0A9X0D5X4_9CNID</name>
<keyword evidence="3" id="KW-1185">Reference proteome</keyword>
<keyword evidence="1" id="KW-0732">Signal</keyword>
<gene>
    <name evidence="2" type="ORF">OS493_001043</name>
</gene>
<feature type="signal peptide" evidence="1">
    <location>
        <begin position="1"/>
        <end position="27"/>
    </location>
</feature>
<evidence type="ECO:0000313" key="2">
    <source>
        <dbReference type="EMBL" id="KAJ7387701.1"/>
    </source>
</evidence>